<dbReference type="PANTHER" id="PTHR10334">
    <property type="entry name" value="CYSTEINE-RICH SECRETORY PROTEIN-RELATED"/>
    <property type="match status" value="1"/>
</dbReference>
<proteinExistence type="predicted"/>
<keyword evidence="5" id="KW-1185">Reference proteome</keyword>
<evidence type="ECO:0000259" key="3">
    <source>
        <dbReference type="SMART" id="SM00198"/>
    </source>
</evidence>
<accession>A0A553QNT2</accession>
<organism evidence="4 5">
    <name type="scientific">Danionella cerebrum</name>
    <dbReference type="NCBI Taxonomy" id="2873325"/>
    <lineage>
        <taxon>Eukaryota</taxon>
        <taxon>Metazoa</taxon>
        <taxon>Chordata</taxon>
        <taxon>Craniata</taxon>
        <taxon>Vertebrata</taxon>
        <taxon>Euteleostomi</taxon>
        <taxon>Actinopterygii</taxon>
        <taxon>Neopterygii</taxon>
        <taxon>Teleostei</taxon>
        <taxon>Ostariophysi</taxon>
        <taxon>Cypriniformes</taxon>
        <taxon>Danionidae</taxon>
        <taxon>Danioninae</taxon>
        <taxon>Danionella</taxon>
    </lineage>
</organism>
<dbReference type="InterPro" id="IPR001283">
    <property type="entry name" value="CRISP-related"/>
</dbReference>
<dbReference type="Proteomes" id="UP000316079">
    <property type="component" value="Unassembled WGS sequence"/>
</dbReference>
<feature type="domain" description="SCP" evidence="3">
    <location>
        <begin position="74"/>
        <end position="223"/>
    </location>
</feature>
<reference evidence="4 5" key="1">
    <citation type="journal article" date="2019" name="Sci. Data">
        <title>Hybrid genome assembly and annotation of Danionella translucida.</title>
        <authorList>
            <person name="Kadobianskyi M."/>
            <person name="Schulze L."/>
            <person name="Schuelke M."/>
            <person name="Judkewitz B."/>
        </authorList>
    </citation>
    <scope>NUCLEOTIDE SEQUENCE [LARGE SCALE GENOMIC DNA]</scope>
    <source>
        <strain evidence="4 5">Bolton</strain>
    </source>
</reference>
<evidence type="ECO:0000256" key="2">
    <source>
        <dbReference type="SAM" id="Phobius"/>
    </source>
</evidence>
<keyword evidence="2" id="KW-0812">Transmembrane</keyword>
<dbReference type="PRINTS" id="PR00837">
    <property type="entry name" value="V5TPXLIKE"/>
</dbReference>
<dbReference type="Gene3D" id="3.40.33.10">
    <property type="entry name" value="CAP"/>
    <property type="match status" value="1"/>
</dbReference>
<evidence type="ECO:0000313" key="4">
    <source>
        <dbReference type="EMBL" id="TRY91640.1"/>
    </source>
</evidence>
<feature type="transmembrane region" description="Helical" evidence="2">
    <location>
        <begin position="49"/>
        <end position="70"/>
    </location>
</feature>
<feature type="non-terminal residue" evidence="4">
    <location>
        <position position="1"/>
    </location>
</feature>
<evidence type="ECO:0000313" key="5">
    <source>
        <dbReference type="Proteomes" id="UP000316079"/>
    </source>
</evidence>
<dbReference type="EMBL" id="SRMA01025732">
    <property type="protein sequence ID" value="TRY91640.1"/>
    <property type="molecule type" value="Genomic_DNA"/>
</dbReference>
<dbReference type="InterPro" id="IPR014044">
    <property type="entry name" value="CAP_dom"/>
</dbReference>
<dbReference type="OrthoDB" id="43654at2759"/>
<protein>
    <recommendedName>
        <fullName evidence="3">SCP domain-containing protein</fullName>
    </recommendedName>
</protein>
<evidence type="ECO:0000256" key="1">
    <source>
        <dbReference type="SAM" id="MobiDB-lite"/>
    </source>
</evidence>
<gene>
    <name evidence="4" type="ORF">DNTS_017030</name>
</gene>
<dbReference type="AlphaFoldDB" id="A0A553QNT2"/>
<dbReference type="STRING" id="623744.A0A553QNT2"/>
<feature type="transmembrane region" description="Helical" evidence="2">
    <location>
        <begin position="264"/>
        <end position="285"/>
    </location>
</feature>
<keyword evidence="2" id="KW-1133">Transmembrane helix</keyword>
<dbReference type="SMART" id="SM00198">
    <property type="entry name" value="SCP"/>
    <property type="match status" value="1"/>
</dbReference>
<feature type="region of interest" description="Disordered" evidence="1">
    <location>
        <begin position="1"/>
        <end position="31"/>
    </location>
</feature>
<comment type="caution">
    <text evidence="4">The sequence shown here is derived from an EMBL/GenBank/DDBJ whole genome shotgun (WGS) entry which is preliminary data.</text>
</comment>
<name>A0A553QNT2_9TELE</name>
<dbReference type="Pfam" id="PF00188">
    <property type="entry name" value="CAP"/>
    <property type="match status" value="1"/>
</dbReference>
<keyword evidence="2" id="KW-0472">Membrane</keyword>
<dbReference type="SUPFAM" id="SSF55797">
    <property type="entry name" value="PR-1-like"/>
    <property type="match status" value="1"/>
</dbReference>
<feature type="compositionally biased region" description="Basic and acidic residues" evidence="1">
    <location>
        <begin position="13"/>
        <end position="31"/>
    </location>
</feature>
<sequence>FGALKSPFTKKTGTCEKGSERRREREWANPRNHDARDARVHNMDSLSALLLRISVLLCGCGGVLALVPGITEPEFIRRCVQAHNTHRARVSPPAASARSMSWDKQLAKGARDRARHCRGSHYPSLAHFGHPLFGWMGENIWFGSPFSAFSVDNAVHRWSKGTYSIKHNNCSHLCGHYAQLLWSTGLKLGCAVNVCSKGIENFSTHPESTIFVCNYGDTGQVHGVTPYIAMACSGCGSEICRDNVCRYDWFPSWDYGPPSSAHAVVYWLTNLGLCLVAVCWLLHFYTSQ</sequence>
<dbReference type="InterPro" id="IPR035940">
    <property type="entry name" value="CAP_sf"/>
</dbReference>